<feature type="compositionally biased region" description="Basic and acidic residues" evidence="1">
    <location>
        <begin position="1"/>
        <end position="28"/>
    </location>
</feature>
<feature type="region of interest" description="Disordered" evidence="1">
    <location>
        <begin position="1"/>
        <end position="168"/>
    </location>
</feature>
<comment type="caution">
    <text evidence="2">The sequence shown here is derived from an EMBL/GenBank/DDBJ whole genome shotgun (WGS) entry which is preliminary data.</text>
</comment>
<name>A0A7W7KMD8_PSENT</name>
<dbReference type="AlphaFoldDB" id="A0A7W7KMD8"/>
<evidence type="ECO:0000256" key="1">
    <source>
        <dbReference type="SAM" id="MobiDB-lite"/>
    </source>
</evidence>
<dbReference type="EMBL" id="JACHLI010000015">
    <property type="protein sequence ID" value="MBB4864984.1"/>
    <property type="molecule type" value="Genomic_DNA"/>
</dbReference>
<gene>
    <name evidence="2" type="ORF">HNP46_003860</name>
</gene>
<reference evidence="2 3" key="1">
    <citation type="submission" date="2020-08" db="EMBL/GenBank/DDBJ databases">
        <title>Functional genomics of gut bacteria from endangered species of beetles.</title>
        <authorList>
            <person name="Carlos-Shanley C."/>
        </authorList>
    </citation>
    <scope>NUCLEOTIDE SEQUENCE [LARGE SCALE GENOMIC DNA]</scope>
    <source>
        <strain evidence="2 3">S00179</strain>
    </source>
</reference>
<evidence type="ECO:0000313" key="3">
    <source>
        <dbReference type="Proteomes" id="UP000566995"/>
    </source>
</evidence>
<proteinExistence type="predicted"/>
<evidence type="ECO:0008006" key="4">
    <source>
        <dbReference type="Google" id="ProtNLM"/>
    </source>
</evidence>
<feature type="compositionally biased region" description="Basic and acidic residues" evidence="1">
    <location>
        <begin position="59"/>
        <end position="80"/>
    </location>
</feature>
<sequence length="168" mass="18561">MSHSDARRDEKPRQEKPSQENPVRETSRTDPQNIEIDDTEDRMGSVRELDFEPSPQGRIGDERSPAEVEREFPPQRRREMGLTGGETLGDSAVEDGVSMDDLAPETLIDEEGTESPLDPSDGSAADQQLHIVRGSEIGAGTGLDEAEEGRVHPLDGRPWDDSDPDEEQ</sequence>
<protein>
    <recommendedName>
        <fullName evidence="4">Phosphotransferase system, HPr-related protein</fullName>
    </recommendedName>
</protein>
<accession>A0A7W7KMD8</accession>
<feature type="compositionally biased region" description="Basic and acidic residues" evidence="1">
    <location>
        <begin position="41"/>
        <end position="50"/>
    </location>
</feature>
<evidence type="ECO:0000313" key="2">
    <source>
        <dbReference type="EMBL" id="MBB4864984.1"/>
    </source>
</evidence>
<dbReference type="Proteomes" id="UP000566995">
    <property type="component" value="Unassembled WGS sequence"/>
</dbReference>
<organism evidence="2 3">
    <name type="scientific">Pseudomonas nitroreducens</name>
    <dbReference type="NCBI Taxonomy" id="46680"/>
    <lineage>
        <taxon>Bacteria</taxon>
        <taxon>Pseudomonadati</taxon>
        <taxon>Pseudomonadota</taxon>
        <taxon>Gammaproteobacteria</taxon>
        <taxon>Pseudomonadales</taxon>
        <taxon>Pseudomonadaceae</taxon>
        <taxon>Pseudomonas</taxon>
    </lineage>
</organism>
<feature type="compositionally biased region" description="Basic and acidic residues" evidence="1">
    <location>
        <begin position="148"/>
        <end position="160"/>
    </location>
</feature>